<evidence type="ECO:0000256" key="1">
    <source>
        <dbReference type="SAM" id="MobiDB-lite"/>
    </source>
</evidence>
<dbReference type="RefSeq" id="WP_183417181.1">
    <property type="nucleotide sequence ID" value="NZ_JACHXA010000008.1"/>
</dbReference>
<proteinExistence type="predicted"/>
<feature type="region of interest" description="Disordered" evidence="1">
    <location>
        <begin position="1"/>
        <end position="21"/>
    </location>
</feature>
<reference evidence="2 3" key="1">
    <citation type="submission" date="2020-08" db="EMBL/GenBank/DDBJ databases">
        <title>Genomic Encyclopedia of Type Strains, Phase III (KMG-III): the genomes of soil and plant-associated and newly described type strains.</title>
        <authorList>
            <person name="Whitman W."/>
        </authorList>
    </citation>
    <scope>NUCLEOTIDE SEQUENCE [LARGE SCALE GENOMIC DNA]</scope>
    <source>
        <strain evidence="2 3">CECT 8803</strain>
    </source>
</reference>
<organism evidence="2 3">
    <name type="scientific">Limibacillus halophilus</name>
    <dbReference type="NCBI Taxonomy" id="1579333"/>
    <lineage>
        <taxon>Bacteria</taxon>
        <taxon>Pseudomonadati</taxon>
        <taxon>Pseudomonadota</taxon>
        <taxon>Alphaproteobacteria</taxon>
        <taxon>Rhodospirillales</taxon>
        <taxon>Rhodovibrionaceae</taxon>
        <taxon>Limibacillus</taxon>
    </lineage>
</organism>
<evidence type="ECO:0000313" key="2">
    <source>
        <dbReference type="EMBL" id="MBB3066359.1"/>
    </source>
</evidence>
<keyword evidence="3" id="KW-1185">Reference proteome</keyword>
<dbReference type="InterPro" id="IPR010349">
    <property type="entry name" value="Asparaginase_II"/>
</dbReference>
<dbReference type="EMBL" id="JACHXA010000008">
    <property type="protein sequence ID" value="MBB3066359.1"/>
    <property type="molecule type" value="Genomic_DNA"/>
</dbReference>
<accession>A0A839SWE1</accession>
<evidence type="ECO:0000313" key="3">
    <source>
        <dbReference type="Proteomes" id="UP000581135"/>
    </source>
</evidence>
<dbReference type="PANTHER" id="PTHR42110:SF1">
    <property type="entry name" value="L-ASPARAGINASE, PUTATIVE (AFU_ORTHOLOGUE AFUA_3G11890)-RELATED"/>
    <property type="match status" value="1"/>
</dbReference>
<name>A0A839SWE1_9PROT</name>
<comment type="caution">
    <text evidence="2">The sequence shown here is derived from an EMBL/GenBank/DDBJ whole genome shotgun (WGS) entry which is preliminary data.</text>
</comment>
<sequence length="353" mass="37192">MLEHEKDTTGESSSSGKAHANPLLVELTRGDMVESVHRARYAVVDNEGRVVLQAGDIEAPIYARSAIKSLQAIPLIETGAAEAFGLGDAEISMACASHDGEPRHVETVLAWLERIGCGVEDLECGAHLPYDPASMESLLRSGNAPTAAHNNCSGKHSGFLTTARHKGEATKGYIRRDHPVQQRILGVLEAMTGLDLSRVPMGIDGCGIPVIGMPLGNIALAMARLGSPDDQPDRRQEACARIRGAIANEPIMMGGTRRFDSRVIAAVGGRAIVKTGAEGVYCGTVPDLGLGFAVKVDDGAGRASEIVAGALLRRLGVIDDQQAEALSELLRPAILNRAGRDVGVIRTASAARF</sequence>
<dbReference type="PANTHER" id="PTHR42110">
    <property type="entry name" value="L-ASPARAGINASE, PUTATIVE (AFU_ORTHOLOGUE AFUA_3G11890)-RELATED"/>
    <property type="match status" value="1"/>
</dbReference>
<dbReference type="Proteomes" id="UP000581135">
    <property type="component" value="Unassembled WGS sequence"/>
</dbReference>
<protein>
    <submittedName>
        <fullName evidence="2">L-asparaginase II</fullName>
    </submittedName>
</protein>
<dbReference type="Pfam" id="PF06089">
    <property type="entry name" value="Asparaginase_II"/>
    <property type="match status" value="1"/>
</dbReference>
<gene>
    <name evidence="2" type="ORF">FHR98_002665</name>
</gene>
<dbReference type="AlphaFoldDB" id="A0A839SWE1"/>